<name>A0A0E0KB75_ORYPU</name>
<accession>A0A0E0KB75</accession>
<sequence>MHEDQSQGHFVEQPRGTDHKRFNIQLTSIGKESLASGATASTMVEGAAALTRCGVPATPSRVRRLRHGAGERVQGGRNESILDPVAAAWGMRIGT</sequence>
<reference evidence="1" key="2">
    <citation type="submission" date="2018-05" db="EMBL/GenBank/DDBJ databases">
        <title>OpunRS2 (Oryza punctata Reference Sequence Version 2).</title>
        <authorList>
            <person name="Zhang J."/>
            <person name="Kudrna D."/>
            <person name="Lee S."/>
            <person name="Talag J."/>
            <person name="Welchert J."/>
            <person name="Wing R.A."/>
        </authorList>
    </citation>
    <scope>NUCLEOTIDE SEQUENCE [LARGE SCALE GENOMIC DNA]</scope>
</reference>
<dbReference type="EnsemblPlants" id="OPUNC03G09960.1">
    <property type="protein sequence ID" value="OPUNC03G09960.1"/>
    <property type="gene ID" value="OPUNC03G09960"/>
</dbReference>
<organism evidence="1">
    <name type="scientific">Oryza punctata</name>
    <name type="common">Red rice</name>
    <dbReference type="NCBI Taxonomy" id="4537"/>
    <lineage>
        <taxon>Eukaryota</taxon>
        <taxon>Viridiplantae</taxon>
        <taxon>Streptophyta</taxon>
        <taxon>Embryophyta</taxon>
        <taxon>Tracheophyta</taxon>
        <taxon>Spermatophyta</taxon>
        <taxon>Magnoliopsida</taxon>
        <taxon>Liliopsida</taxon>
        <taxon>Poales</taxon>
        <taxon>Poaceae</taxon>
        <taxon>BOP clade</taxon>
        <taxon>Oryzoideae</taxon>
        <taxon>Oryzeae</taxon>
        <taxon>Oryzinae</taxon>
        <taxon>Oryza</taxon>
    </lineage>
</organism>
<dbReference type="Proteomes" id="UP000026962">
    <property type="component" value="Chromosome 3"/>
</dbReference>
<dbReference type="Gramene" id="OPUNC03G09960.1">
    <property type="protein sequence ID" value="OPUNC03G09960.1"/>
    <property type="gene ID" value="OPUNC03G09960"/>
</dbReference>
<dbReference type="HOGENOM" id="CLU_2376495_0_0_1"/>
<dbReference type="AlphaFoldDB" id="A0A0E0KB75"/>
<protein>
    <submittedName>
        <fullName evidence="1">Uncharacterized protein</fullName>
    </submittedName>
</protein>
<keyword evidence="2" id="KW-1185">Reference proteome</keyword>
<evidence type="ECO:0000313" key="1">
    <source>
        <dbReference type="EnsemblPlants" id="OPUNC03G09960.1"/>
    </source>
</evidence>
<proteinExistence type="predicted"/>
<evidence type="ECO:0000313" key="2">
    <source>
        <dbReference type="Proteomes" id="UP000026962"/>
    </source>
</evidence>
<reference evidence="1" key="1">
    <citation type="submission" date="2015-04" db="UniProtKB">
        <authorList>
            <consortium name="EnsemblPlants"/>
        </authorList>
    </citation>
    <scope>IDENTIFICATION</scope>
</reference>